<reference evidence="2" key="1">
    <citation type="submission" date="2025-08" db="UniProtKB">
        <authorList>
            <consortium name="Ensembl"/>
        </authorList>
    </citation>
    <scope>IDENTIFICATION</scope>
</reference>
<feature type="transmembrane region" description="Helical" evidence="1">
    <location>
        <begin position="526"/>
        <end position="547"/>
    </location>
</feature>
<dbReference type="Proteomes" id="UP000694383">
    <property type="component" value="Unplaced"/>
</dbReference>
<keyword evidence="3" id="KW-1185">Reference proteome</keyword>
<dbReference type="GeneTree" id="ENSGT01020000230661"/>
<keyword evidence="1" id="KW-0472">Membrane</keyword>
<proteinExistence type="predicted"/>
<sequence length="558" mass="63884">MVRKQDDFSCPAYQRCHGMVNLTSNCEMYWWRENYNAAMVRKNCTLFVAARVTTCQFNRTNMRSCETSERNGTHWNMTMTETIWGGNGTVITNRTSLLWMVMVLPSDPDVIRTSIVPVIGTCQKLAQQRTHVDVTWTVLLPSIPACHGVRRQRAWYDTLLGGAGTILGLSNTANTEATRSMLSSAGQDASQALHSVGAWMPTTVLTQQQAVRVFFAQFGWTVTAVNEAAMVLKNVTKALNMTICNVQGLNARLQQDRFKRVVTTNNPHEWRNLWNISDGLWLQIHPEKTICNATACTVRWVQMNVTEHMPVCKYHVLPVITITGYWYVILKGDWFSPQNNLTYDLSTCDQTDQGMACLVTNRYREPCLTEDTALCEWYVEKPSDLLWQIGPHTICIATINLHPMLPWTPFSGCLRNVNVWHWKNETYQLTNFTSESHLTMLQWNVLHMPWKVSLERFICALNRSTEVRKIINAYRSDVSRLMISTVITKNEVVHAARMVEQHSAHHWWDIFSGMSVTARTTVVPPLIILIVIITVLTLCNILTCVYIRHVRRKISKLI</sequence>
<evidence type="ECO:0000256" key="1">
    <source>
        <dbReference type="SAM" id="Phobius"/>
    </source>
</evidence>
<protein>
    <submittedName>
        <fullName evidence="2">Uncharacterized protein</fullName>
    </submittedName>
</protein>
<keyword evidence="1" id="KW-1133">Transmembrane helix</keyword>
<evidence type="ECO:0000313" key="3">
    <source>
        <dbReference type="Proteomes" id="UP000694383"/>
    </source>
</evidence>
<organism evidence="2 3">
    <name type="scientific">Oryzias sinensis</name>
    <name type="common">Chinese medaka</name>
    <dbReference type="NCBI Taxonomy" id="183150"/>
    <lineage>
        <taxon>Eukaryota</taxon>
        <taxon>Metazoa</taxon>
        <taxon>Chordata</taxon>
        <taxon>Craniata</taxon>
        <taxon>Vertebrata</taxon>
        <taxon>Euteleostomi</taxon>
        <taxon>Actinopterygii</taxon>
        <taxon>Neopterygii</taxon>
        <taxon>Teleostei</taxon>
        <taxon>Neoteleostei</taxon>
        <taxon>Acanthomorphata</taxon>
        <taxon>Ovalentaria</taxon>
        <taxon>Atherinomorphae</taxon>
        <taxon>Beloniformes</taxon>
        <taxon>Adrianichthyidae</taxon>
        <taxon>Oryziinae</taxon>
        <taxon>Oryzias</taxon>
    </lineage>
</organism>
<name>A0A8C7YFU1_9TELE</name>
<dbReference type="AlphaFoldDB" id="A0A8C7YFU1"/>
<keyword evidence="1" id="KW-0812">Transmembrane</keyword>
<evidence type="ECO:0000313" key="2">
    <source>
        <dbReference type="Ensembl" id="ENSOSIP00000026652.1"/>
    </source>
</evidence>
<reference evidence="2" key="2">
    <citation type="submission" date="2025-09" db="UniProtKB">
        <authorList>
            <consortium name="Ensembl"/>
        </authorList>
    </citation>
    <scope>IDENTIFICATION</scope>
</reference>
<accession>A0A8C7YFU1</accession>
<dbReference type="Ensembl" id="ENSOSIT00000028113.1">
    <property type="protein sequence ID" value="ENSOSIP00000026652.1"/>
    <property type="gene ID" value="ENSOSIG00000014023.1"/>
</dbReference>